<evidence type="ECO:0000313" key="2">
    <source>
        <dbReference type="Proteomes" id="UP000248349"/>
    </source>
</evidence>
<reference evidence="1 2" key="1">
    <citation type="submission" date="2016-12" db="EMBL/GenBank/DDBJ databases">
        <title>The genomes of Aspergillus section Nigri reveals drivers in fungal speciation.</title>
        <authorList>
            <consortium name="DOE Joint Genome Institute"/>
            <person name="Vesth T.C."/>
            <person name="Nybo J."/>
            <person name="Theobald S."/>
            <person name="Brandl J."/>
            <person name="Frisvad J.C."/>
            <person name="Nielsen K.F."/>
            <person name="Lyhne E.K."/>
            <person name="Kogle M.E."/>
            <person name="Kuo A."/>
            <person name="Riley R."/>
            <person name="Clum A."/>
            <person name="Nolan M."/>
            <person name="Lipzen A."/>
            <person name="Salamov A."/>
            <person name="Henrissat B."/>
            <person name="Wiebenga A."/>
            <person name="De Vries R.P."/>
            <person name="Grigoriev I.V."/>
            <person name="Mortensen U.H."/>
            <person name="Andersen M.R."/>
            <person name="Baker S.E."/>
        </authorList>
    </citation>
    <scope>NUCLEOTIDE SEQUENCE [LARGE SCALE GENOMIC DNA]</scope>
    <source>
        <strain evidence="1 2">JOP 1030-1</strain>
    </source>
</reference>
<sequence length="171" mass="19471">MGFLYVVLRFWILGDWTKWMRLFSRGNAQSAPKRDSEKERVWLLDNIAFGQTTRWWLRFGYSPMVIQLCHSPDYSSESGGIGEILGAQSMDEKMVSKVWLVDIVITSLWGPNLRFHSGSVCERVLRRLVCPGACRGPLVLYSGTQLQLEHGFCLVDVHFSSVIGRVVDVES</sequence>
<evidence type="ECO:0000313" key="1">
    <source>
        <dbReference type="EMBL" id="PYH46027.1"/>
    </source>
</evidence>
<name>A0A318ZGZ4_9EURO</name>
<gene>
    <name evidence="1" type="ORF">BP01DRAFT_33436</name>
</gene>
<protein>
    <submittedName>
        <fullName evidence="1">Uncharacterized protein</fullName>
    </submittedName>
</protein>
<dbReference type="EMBL" id="KZ821229">
    <property type="protein sequence ID" value="PYH46027.1"/>
    <property type="molecule type" value="Genomic_DNA"/>
</dbReference>
<dbReference type="AlphaFoldDB" id="A0A318ZGZ4"/>
<proteinExistence type="predicted"/>
<dbReference type="GeneID" id="37074387"/>
<dbReference type="RefSeq" id="XP_025432009.1">
    <property type="nucleotide sequence ID" value="XM_025573159.1"/>
</dbReference>
<dbReference type="Proteomes" id="UP000248349">
    <property type="component" value="Unassembled WGS sequence"/>
</dbReference>
<keyword evidence="2" id="KW-1185">Reference proteome</keyword>
<organism evidence="1 2">
    <name type="scientific">Aspergillus saccharolyticus JOP 1030-1</name>
    <dbReference type="NCBI Taxonomy" id="1450539"/>
    <lineage>
        <taxon>Eukaryota</taxon>
        <taxon>Fungi</taxon>
        <taxon>Dikarya</taxon>
        <taxon>Ascomycota</taxon>
        <taxon>Pezizomycotina</taxon>
        <taxon>Eurotiomycetes</taxon>
        <taxon>Eurotiomycetidae</taxon>
        <taxon>Eurotiales</taxon>
        <taxon>Aspergillaceae</taxon>
        <taxon>Aspergillus</taxon>
        <taxon>Aspergillus subgen. Circumdati</taxon>
    </lineage>
</organism>
<accession>A0A318ZGZ4</accession>